<evidence type="ECO:0000313" key="3">
    <source>
        <dbReference type="Proteomes" id="UP000028782"/>
    </source>
</evidence>
<organism evidence="2 3">
    <name type="scientific">Comamonas testosteroni TK102</name>
    <dbReference type="NCBI Taxonomy" id="1392005"/>
    <lineage>
        <taxon>Bacteria</taxon>
        <taxon>Pseudomonadati</taxon>
        <taxon>Pseudomonadota</taxon>
        <taxon>Betaproteobacteria</taxon>
        <taxon>Burkholderiales</taxon>
        <taxon>Comamonadaceae</taxon>
        <taxon>Comamonas</taxon>
    </lineage>
</organism>
<sequence>MTSKNKGCSLVLPTGAVMVAIAALTFHPAQARADDLSWLPAQAQVEAAIKIQPVVNAAAARLDAAAATQSALEAGSHEFELSSGLQRRNVTNEARRYNEWEIQLSRAVRLPNKARIDRDIGSRTRRVADMRLEDAEHQMARRLLEVWAGWLRSFVVADEMQAQEKLLRREQEAMARRVALGDAAQRDSDVLQAERAMLAAQVSAARDAERAARQTMVIEFPGIETPARPSTLPDPDPLPGGVQEWLARIVRQSVEIGIADGEAARLAKVAERARANRTPDPTVGVRMMSERGGTERVIGVVLTVPFGTDYRSAMAATESANAAAAEAEALGVRRAVEQSAWVAAQAAESKRTQWQSFAQALAAQTTASNRTRRAWELGEAPLAEYLLTLRNLRQTRLGEAQARIDALQASALVRIDAHALWHSKGAHADAPQ</sequence>
<gene>
    <name evidence="2" type="ORF">O987_10230</name>
</gene>
<dbReference type="HOGENOM" id="CLU_055090_0_0_4"/>
<dbReference type="AlphaFoldDB" id="A0A076PR55"/>
<reference evidence="2 3" key="1">
    <citation type="journal article" date="2014" name="Genome Announc.">
        <title>Complete Genome Sequence of Polychlorinated Biphenyl Degrader Comamonas testosteroni TK102 (NBRC 109938).</title>
        <authorList>
            <person name="Fukuda K."/>
            <person name="Hosoyama A."/>
            <person name="Tsuchikane K."/>
            <person name="Ohji S."/>
            <person name="Yamazoe A."/>
            <person name="Fujita N."/>
            <person name="Shintani M."/>
            <person name="Kimbara K."/>
        </authorList>
    </citation>
    <scope>NUCLEOTIDE SEQUENCE [LARGE SCALE GENOMIC DNA]</scope>
    <source>
        <strain evidence="2">TK102</strain>
    </source>
</reference>
<dbReference type="Proteomes" id="UP000028782">
    <property type="component" value="Chromosome"/>
</dbReference>
<evidence type="ECO:0000313" key="2">
    <source>
        <dbReference type="EMBL" id="AIJ46170.1"/>
    </source>
</evidence>
<keyword evidence="1" id="KW-0732">Signal</keyword>
<dbReference type="EMBL" id="CP006704">
    <property type="protein sequence ID" value="AIJ46170.1"/>
    <property type="molecule type" value="Genomic_DNA"/>
</dbReference>
<dbReference type="GO" id="GO:0015562">
    <property type="term" value="F:efflux transmembrane transporter activity"/>
    <property type="evidence" value="ECO:0007669"/>
    <property type="project" value="InterPro"/>
</dbReference>
<protein>
    <submittedName>
        <fullName evidence="2">Transporter</fullName>
    </submittedName>
</protein>
<name>A0A076PR55_COMTE</name>
<feature type="signal peptide" evidence="1">
    <location>
        <begin position="1"/>
        <end position="31"/>
    </location>
</feature>
<accession>A0A076PR55</accession>
<dbReference type="Gene3D" id="1.20.1600.10">
    <property type="entry name" value="Outer membrane efflux proteins (OEP)"/>
    <property type="match status" value="1"/>
</dbReference>
<dbReference type="SUPFAM" id="SSF56954">
    <property type="entry name" value="Outer membrane efflux proteins (OEP)"/>
    <property type="match status" value="1"/>
</dbReference>
<dbReference type="KEGG" id="ctes:O987_10230"/>
<evidence type="ECO:0000256" key="1">
    <source>
        <dbReference type="SAM" id="SignalP"/>
    </source>
</evidence>
<proteinExistence type="predicted"/>
<feature type="chain" id="PRO_5001716007" evidence="1">
    <location>
        <begin position="32"/>
        <end position="432"/>
    </location>
</feature>
<dbReference type="RefSeq" id="WP_230391045.1">
    <property type="nucleotide sequence ID" value="NZ_CP006704.1"/>
</dbReference>